<evidence type="ECO:0000313" key="9">
    <source>
        <dbReference type="Proteomes" id="UP000244446"/>
    </source>
</evidence>
<dbReference type="EMBL" id="QCYH01000005">
    <property type="protein sequence ID" value="PVA10164.1"/>
    <property type="molecule type" value="Genomic_DNA"/>
</dbReference>
<accession>A0A2T7G6W7</accession>
<feature type="domain" description="Thioredoxin" evidence="7">
    <location>
        <begin position="3"/>
        <end position="162"/>
    </location>
</feature>
<dbReference type="FunFam" id="3.40.30.10:FF:000020">
    <property type="entry name" value="Peroxiredoxin"/>
    <property type="match status" value="1"/>
</dbReference>
<sequence>MSISKGDKLPAANLTHLGADGPETVDLAARTAGRKVVIFAVPGAYTGVCTTAHVPSFVRTADQFAAKGVDEIICISVNDPFVMGAWGEATGAAAAGITMLGDAESTFTKAMGMDFTAPPAGLINRSKRYAMLVEDGTITLLHEEDNPGQCNVSAGEALLDAM</sequence>
<dbReference type="GO" id="GO:0008379">
    <property type="term" value="F:thioredoxin peroxidase activity"/>
    <property type="evidence" value="ECO:0007669"/>
    <property type="project" value="InterPro"/>
</dbReference>
<keyword evidence="9" id="KW-1185">Reference proteome</keyword>
<evidence type="ECO:0000256" key="3">
    <source>
        <dbReference type="ARBA" id="ARBA00023002"/>
    </source>
</evidence>
<protein>
    <recommendedName>
        <fullName evidence="6">Glutathione-dependent peroxiredoxin</fullName>
        <ecNumber evidence="6">1.11.1.27</ecNumber>
    </recommendedName>
</protein>
<dbReference type="InterPro" id="IPR036249">
    <property type="entry name" value="Thioredoxin-like_sf"/>
</dbReference>
<comment type="catalytic activity">
    <reaction evidence="6">
        <text>a hydroperoxide + 2 glutathione = an alcohol + glutathione disulfide + H2O</text>
        <dbReference type="Rhea" id="RHEA:62632"/>
        <dbReference type="ChEBI" id="CHEBI:15377"/>
        <dbReference type="ChEBI" id="CHEBI:30879"/>
        <dbReference type="ChEBI" id="CHEBI:35924"/>
        <dbReference type="ChEBI" id="CHEBI:57925"/>
        <dbReference type="ChEBI" id="CHEBI:58297"/>
        <dbReference type="EC" id="1.11.1.27"/>
    </reaction>
</comment>
<name>A0A2T7G6W7_9RHOB</name>
<keyword evidence="3 6" id="KW-0560">Oxidoreductase</keyword>
<evidence type="ECO:0000256" key="5">
    <source>
        <dbReference type="PIRSR" id="PIRSR637944-1"/>
    </source>
</evidence>
<dbReference type="AlphaFoldDB" id="A0A2T7G6W7"/>
<comment type="function">
    <text evidence="6">Thiol-specific peroxidase that catalyzes the reduction of hydrogen peroxide and organic hydroperoxides to water and alcohols, respectively. Plays a role in cell protection against oxidative stress by detoxifying peroxides.</text>
</comment>
<evidence type="ECO:0000256" key="2">
    <source>
        <dbReference type="ARBA" id="ARBA00022862"/>
    </source>
</evidence>
<dbReference type="InterPro" id="IPR013740">
    <property type="entry name" value="Redoxin"/>
</dbReference>
<dbReference type="OrthoDB" id="9800621at2"/>
<comment type="caution">
    <text evidence="8">The sequence shown here is derived from an EMBL/GenBank/DDBJ whole genome shotgun (WGS) entry which is preliminary data.</text>
</comment>
<reference evidence="8 9" key="1">
    <citation type="submission" date="2018-04" db="EMBL/GenBank/DDBJ databases">
        <title>Pelagivirga bohaiensis gen. nov., sp. nov., a bacterium isolated from the Bohai Sea.</title>
        <authorList>
            <person name="Ji X."/>
        </authorList>
    </citation>
    <scope>NUCLEOTIDE SEQUENCE [LARGE SCALE GENOMIC DNA]</scope>
    <source>
        <strain evidence="8 9">BH-SD19</strain>
    </source>
</reference>
<dbReference type="CDD" id="cd03013">
    <property type="entry name" value="PRX5_like"/>
    <property type="match status" value="1"/>
</dbReference>
<dbReference type="SUPFAM" id="SSF52833">
    <property type="entry name" value="Thioredoxin-like"/>
    <property type="match status" value="1"/>
</dbReference>
<dbReference type="PANTHER" id="PTHR10430:SF16">
    <property type="entry name" value="PEROXIREDOXIN-5, MITOCHONDRIAL"/>
    <property type="match status" value="1"/>
</dbReference>
<dbReference type="PANTHER" id="PTHR10430">
    <property type="entry name" value="PEROXIREDOXIN"/>
    <property type="match status" value="1"/>
</dbReference>
<dbReference type="InterPro" id="IPR037944">
    <property type="entry name" value="PRX5-like"/>
</dbReference>
<dbReference type="Pfam" id="PF08534">
    <property type="entry name" value="Redoxin"/>
    <property type="match status" value="1"/>
</dbReference>
<dbReference type="EC" id="1.11.1.27" evidence="6"/>
<dbReference type="Proteomes" id="UP000244446">
    <property type="component" value="Unassembled WGS sequence"/>
</dbReference>
<dbReference type="Gene3D" id="3.40.30.10">
    <property type="entry name" value="Glutaredoxin"/>
    <property type="match status" value="1"/>
</dbReference>
<gene>
    <name evidence="8" type="ORF">DC366_10975</name>
</gene>
<evidence type="ECO:0000313" key="8">
    <source>
        <dbReference type="EMBL" id="PVA10164.1"/>
    </source>
</evidence>
<comment type="similarity">
    <text evidence="6">Belongs to the peroxiredoxin family. Prx5 subfamily.</text>
</comment>
<dbReference type="GO" id="GO:0045454">
    <property type="term" value="P:cell redox homeostasis"/>
    <property type="evidence" value="ECO:0007669"/>
    <property type="project" value="TreeGrafter"/>
</dbReference>
<keyword evidence="2 6" id="KW-0049">Antioxidant</keyword>
<evidence type="ECO:0000256" key="4">
    <source>
        <dbReference type="ARBA" id="ARBA00023284"/>
    </source>
</evidence>
<keyword evidence="1 6" id="KW-0575">Peroxidase</keyword>
<organism evidence="8 9">
    <name type="scientific">Pelagivirga sediminicola</name>
    <dbReference type="NCBI Taxonomy" id="2170575"/>
    <lineage>
        <taxon>Bacteria</taxon>
        <taxon>Pseudomonadati</taxon>
        <taxon>Pseudomonadota</taxon>
        <taxon>Alphaproteobacteria</taxon>
        <taxon>Rhodobacterales</taxon>
        <taxon>Paracoccaceae</taxon>
        <taxon>Pelagivirga</taxon>
    </lineage>
</organism>
<dbReference type="InterPro" id="IPR013766">
    <property type="entry name" value="Thioredoxin_domain"/>
</dbReference>
<dbReference type="PROSITE" id="PS51352">
    <property type="entry name" value="THIOREDOXIN_2"/>
    <property type="match status" value="1"/>
</dbReference>
<dbReference type="GO" id="GO:0005737">
    <property type="term" value="C:cytoplasm"/>
    <property type="evidence" value="ECO:0007669"/>
    <property type="project" value="TreeGrafter"/>
</dbReference>
<evidence type="ECO:0000259" key="7">
    <source>
        <dbReference type="PROSITE" id="PS51352"/>
    </source>
</evidence>
<dbReference type="RefSeq" id="WP_108692246.1">
    <property type="nucleotide sequence ID" value="NZ_QCYH01000005.1"/>
</dbReference>
<dbReference type="GO" id="GO:0034599">
    <property type="term" value="P:cellular response to oxidative stress"/>
    <property type="evidence" value="ECO:0007669"/>
    <property type="project" value="InterPro"/>
</dbReference>
<feature type="active site" description="Cysteine sulfenic acid (-SOH) intermediate" evidence="5">
    <location>
        <position position="49"/>
    </location>
</feature>
<keyword evidence="4 6" id="KW-0676">Redox-active center</keyword>
<proteinExistence type="inferred from homology"/>
<dbReference type="GO" id="GO:0042744">
    <property type="term" value="P:hydrogen peroxide catabolic process"/>
    <property type="evidence" value="ECO:0007669"/>
    <property type="project" value="TreeGrafter"/>
</dbReference>
<evidence type="ECO:0000256" key="1">
    <source>
        <dbReference type="ARBA" id="ARBA00022559"/>
    </source>
</evidence>
<evidence type="ECO:0000256" key="6">
    <source>
        <dbReference type="RuleBase" id="RU366011"/>
    </source>
</evidence>